<dbReference type="Proteomes" id="UP001338125">
    <property type="component" value="Unassembled WGS sequence"/>
</dbReference>
<accession>A0ABR0SQ12</accession>
<gene>
    <name evidence="2" type="ORF">PT974_07238</name>
</gene>
<dbReference type="Gene3D" id="3.20.20.140">
    <property type="entry name" value="Metal-dependent hydrolases"/>
    <property type="match status" value="1"/>
</dbReference>
<sequence length="359" mass="38033">MTIYSVKNVQLFDGDELNDSSTLTFQGSPGDILPTETDPDVAIDGTGCTLLPGFIDSKVDADASVSALSKFAAAGVTTVIDSSSGSAEAHAMRGAASRDPISPSYFASGSAVGAVDHEVGGIQFPYRAVERVASVDEARRCVRDRATGPTQADYIKAIVDQPGLSLEALTAIVETAHQYGKLAVGHASRVDAYRLALDAGFDIVTPVPLDAPLGDDVIEGFLNKGITVIPTLCFLKKMVHSRQDYDYSHAVASVKALHRAGVRICAGTAANRAGSLTIHFGESLHYELRLLVEAGLSIKDALRSATHIPAIVFRLRDRGAIETGSRADLILVEGNPLEDLSALSHIRQVWIRGVEVPSK</sequence>
<dbReference type="SUPFAM" id="SSF51556">
    <property type="entry name" value="Metallo-dependent hydrolases"/>
    <property type="match status" value="1"/>
</dbReference>
<dbReference type="Gene3D" id="2.30.40.10">
    <property type="entry name" value="Urease, subunit C, domain 1"/>
    <property type="match status" value="1"/>
</dbReference>
<organism evidence="2 3">
    <name type="scientific">Cladobotryum mycophilum</name>
    <dbReference type="NCBI Taxonomy" id="491253"/>
    <lineage>
        <taxon>Eukaryota</taxon>
        <taxon>Fungi</taxon>
        <taxon>Dikarya</taxon>
        <taxon>Ascomycota</taxon>
        <taxon>Pezizomycotina</taxon>
        <taxon>Sordariomycetes</taxon>
        <taxon>Hypocreomycetidae</taxon>
        <taxon>Hypocreales</taxon>
        <taxon>Hypocreaceae</taxon>
        <taxon>Cladobotryum</taxon>
    </lineage>
</organism>
<dbReference type="PANTHER" id="PTHR43135">
    <property type="entry name" value="ALPHA-D-RIBOSE 1-METHYLPHOSPHONATE 5-TRIPHOSPHATE DIPHOSPHATASE"/>
    <property type="match status" value="1"/>
</dbReference>
<proteinExistence type="predicted"/>
<name>A0ABR0SQ12_9HYPO</name>
<dbReference type="Pfam" id="PF01979">
    <property type="entry name" value="Amidohydro_1"/>
    <property type="match status" value="1"/>
</dbReference>
<dbReference type="InterPro" id="IPR032466">
    <property type="entry name" value="Metal_Hydrolase"/>
</dbReference>
<evidence type="ECO:0000313" key="2">
    <source>
        <dbReference type="EMBL" id="KAK5993801.1"/>
    </source>
</evidence>
<feature type="domain" description="Amidohydrolase-related" evidence="1">
    <location>
        <begin position="61"/>
        <end position="355"/>
    </location>
</feature>
<comment type="caution">
    <text evidence="2">The sequence shown here is derived from an EMBL/GenBank/DDBJ whole genome shotgun (WGS) entry which is preliminary data.</text>
</comment>
<dbReference type="PANTHER" id="PTHR43135:SF3">
    <property type="entry name" value="ALPHA-D-RIBOSE 1-METHYLPHOSPHONATE 5-TRIPHOSPHATE DIPHOSPHATASE"/>
    <property type="match status" value="1"/>
</dbReference>
<dbReference type="InterPro" id="IPR051781">
    <property type="entry name" value="Metallo-dep_Hydrolase"/>
</dbReference>
<dbReference type="InterPro" id="IPR011059">
    <property type="entry name" value="Metal-dep_hydrolase_composite"/>
</dbReference>
<protein>
    <recommendedName>
        <fullName evidence="1">Amidohydrolase-related domain-containing protein</fullName>
    </recommendedName>
</protein>
<evidence type="ECO:0000313" key="3">
    <source>
        <dbReference type="Proteomes" id="UP001338125"/>
    </source>
</evidence>
<dbReference type="EMBL" id="JAVFKD010000012">
    <property type="protein sequence ID" value="KAK5993801.1"/>
    <property type="molecule type" value="Genomic_DNA"/>
</dbReference>
<evidence type="ECO:0000259" key="1">
    <source>
        <dbReference type="Pfam" id="PF01979"/>
    </source>
</evidence>
<keyword evidence="3" id="KW-1185">Reference proteome</keyword>
<dbReference type="InterPro" id="IPR006680">
    <property type="entry name" value="Amidohydro-rel"/>
</dbReference>
<reference evidence="2 3" key="1">
    <citation type="submission" date="2024-01" db="EMBL/GenBank/DDBJ databases">
        <title>Complete genome of Cladobotryum mycophilum ATHUM6906.</title>
        <authorList>
            <person name="Christinaki A.C."/>
            <person name="Myridakis A.I."/>
            <person name="Kouvelis V.N."/>
        </authorList>
    </citation>
    <scope>NUCLEOTIDE SEQUENCE [LARGE SCALE GENOMIC DNA]</scope>
    <source>
        <strain evidence="2 3">ATHUM6906</strain>
    </source>
</reference>
<dbReference type="SUPFAM" id="SSF51338">
    <property type="entry name" value="Composite domain of metallo-dependent hydrolases"/>
    <property type="match status" value="1"/>
</dbReference>